<evidence type="ECO:0000313" key="2">
    <source>
        <dbReference type="EMBL" id="KAE9535861.1"/>
    </source>
</evidence>
<gene>
    <name evidence="2" type="ORF">AGLY_007762</name>
</gene>
<protein>
    <submittedName>
        <fullName evidence="2">Uncharacterized protein</fullName>
    </submittedName>
</protein>
<feature type="compositionally biased region" description="Polar residues" evidence="1">
    <location>
        <begin position="415"/>
        <end position="435"/>
    </location>
</feature>
<feature type="region of interest" description="Disordered" evidence="1">
    <location>
        <begin position="516"/>
        <end position="540"/>
    </location>
</feature>
<feature type="compositionally biased region" description="Polar residues" evidence="1">
    <location>
        <begin position="358"/>
        <end position="373"/>
    </location>
</feature>
<feature type="region of interest" description="Disordered" evidence="1">
    <location>
        <begin position="83"/>
        <end position="104"/>
    </location>
</feature>
<dbReference type="PANTHER" id="PTHR37970">
    <property type="entry name" value="PROTEIN CBG08587"/>
    <property type="match status" value="1"/>
</dbReference>
<feature type="compositionally biased region" description="Pro residues" evidence="1">
    <location>
        <begin position="626"/>
        <end position="636"/>
    </location>
</feature>
<name>A0A6G0TNE0_APHGL</name>
<feature type="compositionally biased region" description="Polar residues" evidence="1">
    <location>
        <begin position="517"/>
        <end position="534"/>
    </location>
</feature>
<dbReference type="EMBL" id="VYZN01000025">
    <property type="protein sequence ID" value="KAE9535861.1"/>
    <property type="molecule type" value="Genomic_DNA"/>
</dbReference>
<feature type="region of interest" description="Disordered" evidence="1">
    <location>
        <begin position="306"/>
        <end position="331"/>
    </location>
</feature>
<keyword evidence="3" id="KW-1185">Reference proteome</keyword>
<dbReference type="AlphaFoldDB" id="A0A6G0TNE0"/>
<organism evidence="2 3">
    <name type="scientific">Aphis glycines</name>
    <name type="common">Soybean aphid</name>
    <dbReference type="NCBI Taxonomy" id="307491"/>
    <lineage>
        <taxon>Eukaryota</taxon>
        <taxon>Metazoa</taxon>
        <taxon>Ecdysozoa</taxon>
        <taxon>Arthropoda</taxon>
        <taxon>Hexapoda</taxon>
        <taxon>Insecta</taxon>
        <taxon>Pterygota</taxon>
        <taxon>Neoptera</taxon>
        <taxon>Paraneoptera</taxon>
        <taxon>Hemiptera</taxon>
        <taxon>Sternorrhyncha</taxon>
        <taxon>Aphidomorpha</taxon>
        <taxon>Aphidoidea</taxon>
        <taxon>Aphididae</taxon>
        <taxon>Aphidini</taxon>
        <taxon>Aphis</taxon>
        <taxon>Aphis</taxon>
    </lineage>
</organism>
<dbReference type="Proteomes" id="UP000475862">
    <property type="component" value="Unassembled WGS sequence"/>
</dbReference>
<feature type="compositionally biased region" description="Basic and acidic residues" evidence="1">
    <location>
        <begin position="377"/>
        <end position="387"/>
    </location>
</feature>
<reference evidence="2 3" key="1">
    <citation type="submission" date="2019-08" db="EMBL/GenBank/DDBJ databases">
        <title>The genome of the soybean aphid Biotype 1, its phylome, world population structure and adaptation to the North American continent.</title>
        <authorList>
            <person name="Giordano R."/>
            <person name="Donthu R.K."/>
            <person name="Hernandez A.G."/>
            <person name="Wright C.L."/>
            <person name="Zimin A.V."/>
        </authorList>
    </citation>
    <scope>NUCLEOTIDE SEQUENCE [LARGE SCALE GENOMIC DNA]</scope>
    <source>
        <tissue evidence="2">Whole aphids</tissue>
    </source>
</reference>
<comment type="caution">
    <text evidence="2">The sequence shown here is derived from an EMBL/GenBank/DDBJ whole genome shotgun (WGS) entry which is preliminary data.</text>
</comment>
<evidence type="ECO:0000313" key="3">
    <source>
        <dbReference type="Proteomes" id="UP000475862"/>
    </source>
</evidence>
<proteinExistence type="predicted"/>
<dbReference type="OrthoDB" id="6381867at2759"/>
<feature type="region of interest" description="Disordered" evidence="1">
    <location>
        <begin position="358"/>
        <end position="458"/>
    </location>
</feature>
<accession>A0A6G0TNE0</accession>
<feature type="region of interest" description="Disordered" evidence="1">
    <location>
        <begin position="615"/>
        <end position="638"/>
    </location>
</feature>
<dbReference type="PANTHER" id="PTHR37970:SF1">
    <property type="entry name" value="SERINE-RICH ADHESIN FOR PLATELETS"/>
    <property type="match status" value="1"/>
</dbReference>
<sequence>MSPENVCPRFKQNAWKKELCSNCFRPKEEHPEKPKRVYIDYKPLPEISPAQSILKVNGSCDKSRKVSFSIVETEVIGYGGEEYSTDEEYSSDEENSSEFIDSGDDEELKRLTEANTNLNSKPEIVSEKAVVGANVAKPSVVAVTAVTDSKSPVKKPMVQNKAPPLVTIQPFGGESPKSLVFNFLKNKEIASATTAAASVVATAACEEVQKIEKKDTENVQLRKTETTKKPTLTRSSLVANSNESYLNIRRCSLPAEEEEAKPTPPQPTLPMLTLTNTEIPRAKLVHHPETVAPVEILRDVEETTEVISSTRESDTDIVGGGTVPYKTRNNVPRMGTMHFKLKLAGASSQKPEPLKLISSSAHVDPPQDSSLLTSREMAGEPDGKADSDEPGDPTTTPVNRSFLHNFKDHSLPLRDTSNTPPRTPTKKTSITSNSPPECPRSIKRQAPKPPPPPPSLTTAKCAELVYHSANSSFSDDEFRPDDVTITNRKLLAEYCEQIEKEQSQYCVNGDNWERPSSAATVTSSGDPVRESSTLPLPGKRPACEKKKYGKATKVGLKIKKFLRIPSRESALTTPQQPSTRPKLEIIHPLDINKSGVEIIHNYAVDGLLYTKDPSAKVLPNHHPARPTKPPPPPRSLPPVAKLPLKSIPSTEIITDYPDTPKTCDSSASDEAYEPVNFSAPECDHSSPEMARLTSMQYYGSETESEIYPTIQFGDDFGAEDSIRNTQPTGHKSLEESYDAVVIANHEALTKLLDQATSCPKIPKELAALKTKNLKWSNFRVDPTSRLQKSGCEFYNGKWYDVPVVLSISGQPVEVNNVMNNHFTMTKVTEFVTRVEKEYSPGSENEKVHVTLWNAHRMEAIESYCKEYNSKYTDITKEAGLILVETVNLLIGLQALDVNRYSLESFVVTRNSFGADPTVTMVQLETDLQVKIKLSIEHPPHDYSAVAAKLGLVSLAERRRMLSVEFLKGLLSGQVDSTDLLSLLNFKVPFRQNRSCVPFHGAEDTLCDIMLKVLRLLAPTWEMTVCLSQVLRQDRSNSLSKCKTLLEFWLWGPTGVTVSPDRPLSLKRWLDLERANVLHGHVCSRSADLSIKQICYMSFLVANNDKLFSDAWTVLADRKMRPPRDPTISKC</sequence>
<evidence type="ECO:0000256" key="1">
    <source>
        <dbReference type="SAM" id="MobiDB-lite"/>
    </source>
</evidence>